<feature type="transmembrane region" description="Helical" evidence="7">
    <location>
        <begin position="12"/>
        <end position="34"/>
    </location>
</feature>
<keyword evidence="2" id="KW-0813">Transport</keyword>
<dbReference type="InterPro" id="IPR020846">
    <property type="entry name" value="MFS_dom"/>
</dbReference>
<name>A0A4Q0VZP6_9BACI</name>
<evidence type="ECO:0000256" key="4">
    <source>
        <dbReference type="ARBA" id="ARBA00022692"/>
    </source>
</evidence>
<dbReference type="EMBL" id="QOUX01000001">
    <property type="protein sequence ID" value="RXJ04478.1"/>
    <property type="molecule type" value="Genomic_DNA"/>
</dbReference>
<dbReference type="PROSITE" id="PS00216">
    <property type="entry name" value="SUGAR_TRANSPORT_1"/>
    <property type="match status" value="1"/>
</dbReference>
<comment type="subcellular location">
    <subcellularLocation>
        <location evidence="1">Cell membrane</location>
        <topology evidence="1">Multi-pass membrane protein</topology>
    </subcellularLocation>
</comment>
<dbReference type="Pfam" id="PF07690">
    <property type="entry name" value="MFS_1"/>
    <property type="match status" value="1"/>
</dbReference>
<feature type="transmembrane region" description="Helical" evidence="7">
    <location>
        <begin position="336"/>
        <end position="354"/>
    </location>
</feature>
<dbReference type="InterPro" id="IPR036259">
    <property type="entry name" value="MFS_trans_sf"/>
</dbReference>
<dbReference type="GO" id="GO:0022857">
    <property type="term" value="F:transmembrane transporter activity"/>
    <property type="evidence" value="ECO:0007669"/>
    <property type="project" value="InterPro"/>
</dbReference>
<reference evidence="9 10" key="1">
    <citation type="journal article" date="2019" name="Int. J. Syst. Evol. Microbiol.">
        <title>Anaerobacillus alkaliphilus sp. nov., a novel alkaliphilic and moderately halophilic bacterium.</title>
        <authorList>
            <person name="Borsodi A.K."/>
            <person name="Aszalos J.M."/>
            <person name="Bihari P."/>
            <person name="Nagy I."/>
            <person name="Schumann P."/>
            <person name="Sproer C."/>
            <person name="Kovacs A.L."/>
            <person name="Boka K."/>
            <person name="Dobosy P."/>
            <person name="Ovari M."/>
            <person name="Szili-Kovacs T."/>
            <person name="Toth E."/>
        </authorList>
    </citation>
    <scope>NUCLEOTIDE SEQUENCE [LARGE SCALE GENOMIC DNA]</scope>
    <source>
        <strain evidence="9 10">B16-10</strain>
    </source>
</reference>
<evidence type="ECO:0000256" key="3">
    <source>
        <dbReference type="ARBA" id="ARBA00022475"/>
    </source>
</evidence>
<dbReference type="OrthoDB" id="9807274at2"/>
<dbReference type="AlphaFoldDB" id="A0A4Q0VZP6"/>
<feature type="transmembrane region" description="Helical" evidence="7">
    <location>
        <begin position="46"/>
        <end position="65"/>
    </location>
</feature>
<dbReference type="Proteomes" id="UP000290649">
    <property type="component" value="Unassembled WGS sequence"/>
</dbReference>
<dbReference type="NCBIfam" id="TIGR00711">
    <property type="entry name" value="efflux_EmrB"/>
    <property type="match status" value="1"/>
</dbReference>
<evidence type="ECO:0000256" key="1">
    <source>
        <dbReference type="ARBA" id="ARBA00004651"/>
    </source>
</evidence>
<feature type="transmembrane region" description="Helical" evidence="7">
    <location>
        <begin position="164"/>
        <end position="186"/>
    </location>
</feature>
<feature type="transmembrane region" description="Helical" evidence="7">
    <location>
        <begin position="233"/>
        <end position="250"/>
    </location>
</feature>
<keyword evidence="5 7" id="KW-1133">Transmembrane helix</keyword>
<dbReference type="InterPro" id="IPR004638">
    <property type="entry name" value="EmrB-like"/>
</dbReference>
<protein>
    <submittedName>
        <fullName evidence="9">DHA2 family efflux MFS transporter permease subunit</fullName>
    </submittedName>
</protein>
<feature type="transmembrane region" description="Helical" evidence="7">
    <location>
        <begin position="304"/>
        <end position="327"/>
    </location>
</feature>
<dbReference type="CDD" id="cd17502">
    <property type="entry name" value="MFS_Azr1_MDR_like"/>
    <property type="match status" value="1"/>
</dbReference>
<dbReference type="SUPFAM" id="SSF103473">
    <property type="entry name" value="MFS general substrate transporter"/>
    <property type="match status" value="1"/>
</dbReference>
<dbReference type="Gene3D" id="1.20.1250.20">
    <property type="entry name" value="MFS general substrate transporter like domains"/>
    <property type="match status" value="1"/>
</dbReference>
<dbReference type="PANTHER" id="PTHR23501:SF197">
    <property type="entry name" value="COMD"/>
    <property type="match status" value="1"/>
</dbReference>
<dbReference type="PRINTS" id="PR01036">
    <property type="entry name" value="TCRTETB"/>
</dbReference>
<dbReference type="FunFam" id="1.20.1720.10:FF:000004">
    <property type="entry name" value="EmrB/QacA family drug resistance transporter"/>
    <property type="match status" value="1"/>
</dbReference>
<feature type="transmembrane region" description="Helical" evidence="7">
    <location>
        <begin position="360"/>
        <end position="381"/>
    </location>
</feature>
<feature type="transmembrane region" description="Helical" evidence="7">
    <location>
        <begin position="107"/>
        <end position="127"/>
    </location>
</feature>
<organism evidence="9 10">
    <name type="scientific">Anaerobacillus alkaliphilus</name>
    <dbReference type="NCBI Taxonomy" id="1548597"/>
    <lineage>
        <taxon>Bacteria</taxon>
        <taxon>Bacillati</taxon>
        <taxon>Bacillota</taxon>
        <taxon>Bacilli</taxon>
        <taxon>Bacillales</taxon>
        <taxon>Bacillaceae</taxon>
        <taxon>Anaerobacillus</taxon>
    </lineage>
</organism>
<feature type="domain" description="Major facilitator superfamily (MFS) profile" evidence="8">
    <location>
        <begin position="12"/>
        <end position="520"/>
    </location>
</feature>
<feature type="transmembrane region" description="Helical" evidence="7">
    <location>
        <begin position="139"/>
        <end position="158"/>
    </location>
</feature>
<proteinExistence type="predicted"/>
<feature type="transmembrane region" description="Helical" evidence="7">
    <location>
        <begin position="271"/>
        <end position="292"/>
    </location>
</feature>
<dbReference type="GO" id="GO:0005886">
    <property type="term" value="C:plasma membrane"/>
    <property type="evidence" value="ECO:0007669"/>
    <property type="project" value="UniProtKB-SubCell"/>
</dbReference>
<dbReference type="RefSeq" id="WP_129076821.1">
    <property type="nucleotide sequence ID" value="NZ_QOUX01000001.1"/>
</dbReference>
<evidence type="ECO:0000256" key="7">
    <source>
        <dbReference type="SAM" id="Phobius"/>
    </source>
</evidence>
<accession>A0A4Q0VZP6</accession>
<feature type="transmembrane region" description="Helical" evidence="7">
    <location>
        <begin position="494"/>
        <end position="515"/>
    </location>
</feature>
<dbReference type="PROSITE" id="PS50850">
    <property type="entry name" value="MFS"/>
    <property type="match status" value="1"/>
</dbReference>
<dbReference type="InterPro" id="IPR005829">
    <property type="entry name" value="Sugar_transporter_CS"/>
</dbReference>
<evidence type="ECO:0000256" key="6">
    <source>
        <dbReference type="ARBA" id="ARBA00023136"/>
    </source>
</evidence>
<evidence type="ECO:0000256" key="5">
    <source>
        <dbReference type="ARBA" id="ARBA00022989"/>
    </source>
</evidence>
<evidence type="ECO:0000259" key="8">
    <source>
        <dbReference type="PROSITE" id="PS50850"/>
    </source>
</evidence>
<dbReference type="InterPro" id="IPR011701">
    <property type="entry name" value="MFS"/>
</dbReference>
<evidence type="ECO:0000313" key="9">
    <source>
        <dbReference type="EMBL" id="RXJ04478.1"/>
    </source>
</evidence>
<feature type="transmembrane region" description="Helical" evidence="7">
    <location>
        <begin position="198"/>
        <end position="218"/>
    </location>
</feature>
<keyword evidence="3" id="KW-1003">Cell membrane</keyword>
<dbReference type="PANTHER" id="PTHR23501">
    <property type="entry name" value="MAJOR FACILITATOR SUPERFAMILY"/>
    <property type="match status" value="1"/>
</dbReference>
<keyword evidence="6 7" id="KW-0472">Membrane</keyword>
<dbReference type="Gene3D" id="1.20.1720.10">
    <property type="entry name" value="Multidrug resistance protein D"/>
    <property type="match status" value="1"/>
</dbReference>
<keyword evidence="4 7" id="KW-0812">Transmembrane</keyword>
<evidence type="ECO:0000313" key="10">
    <source>
        <dbReference type="Proteomes" id="UP000290649"/>
    </source>
</evidence>
<gene>
    <name evidence="9" type="ORF">DS745_03595</name>
</gene>
<sequence length="536" mass="58163">MEKLDKRQKVFIMIAVMSVLLFSALNMTIVGTSLPKIVSAIGGLDYYEWVFTIYMLTSSITAILVGKLSDIYGRKVFLLSGIIIFSLGSLLSGFSSDIVQLITFRGIQGFGGGMLMSVSFATVGDLFSPRERGRWQGALGGVFGLASLLGPTLGGIIVDNFQWSWVFWVFLPFGIVAFLLIAKLYPQQATLKDEKIDYLGSLILTIVIITLLLGFSWGESWGETKYAWSSPEIIGLFSVSALSLALFLYVETKVKSPVLPLHLFKNSVFTISNAVAFLLGMGMFSVIMYIPFHVQGVAGHSATVSGLVEMAMTISLVISSAIAGFLITKTGKHKKIALIGLIVMAFGLYLITYLTIESTLLHVIFMLGVTGLGIGITFPVFNLTVQNAVKHKYLGVATATAQLFRELGGTIGVAFMGAILSKRMSDKLSEMDLPNGSPVPTAGESGLDFTSIQDPQILMNADALSEIRKEMPEGMVGMFDSIIKALREALSYSLSGVFMFAMIAVVLTVLLTIFLKELPLRTSNQEEDEHEGKATE</sequence>
<evidence type="ECO:0000256" key="2">
    <source>
        <dbReference type="ARBA" id="ARBA00022448"/>
    </source>
</evidence>
<keyword evidence="10" id="KW-1185">Reference proteome</keyword>
<feature type="transmembrane region" description="Helical" evidence="7">
    <location>
        <begin position="77"/>
        <end position="95"/>
    </location>
</feature>
<comment type="caution">
    <text evidence="9">The sequence shown here is derived from an EMBL/GenBank/DDBJ whole genome shotgun (WGS) entry which is preliminary data.</text>
</comment>